<dbReference type="GO" id="GO:1904862">
    <property type="term" value="P:inhibitory synapse assembly"/>
    <property type="evidence" value="ECO:0007669"/>
    <property type="project" value="TreeGrafter"/>
</dbReference>
<comment type="caution">
    <text evidence="4">The sequence shown here is derived from an EMBL/GenBank/DDBJ whole genome shotgun (WGS) entry which is preliminary data.</text>
</comment>
<keyword evidence="2" id="KW-0677">Repeat</keyword>
<evidence type="ECO:0000313" key="4">
    <source>
        <dbReference type="EMBL" id="KAG9342397.1"/>
    </source>
</evidence>
<reference evidence="4" key="1">
    <citation type="thesis" date="2021" institute="BYU ScholarsArchive" country="Provo, UT, USA">
        <title>Applications of and Algorithms for Genome Assembly and Genomic Analyses with an Emphasis on Marine Teleosts.</title>
        <authorList>
            <person name="Pickett B.D."/>
        </authorList>
    </citation>
    <scope>NUCLEOTIDE SEQUENCE</scope>
    <source>
        <strain evidence="4">HI-2016</strain>
    </source>
</reference>
<evidence type="ECO:0000256" key="3">
    <source>
        <dbReference type="SAM" id="SignalP"/>
    </source>
</evidence>
<dbReference type="EMBL" id="JAFBMS010000028">
    <property type="protein sequence ID" value="KAG9342397.1"/>
    <property type="molecule type" value="Genomic_DNA"/>
</dbReference>
<gene>
    <name evidence="4" type="ORF">JZ751_016399</name>
</gene>
<dbReference type="PANTHER" id="PTHR24367">
    <property type="entry name" value="LEUCINE-RICH REPEAT-CONTAINING PROTEIN"/>
    <property type="match status" value="1"/>
</dbReference>
<keyword evidence="3" id="KW-0732">Signal</keyword>
<dbReference type="InterPro" id="IPR003591">
    <property type="entry name" value="Leu-rich_rpt_typical-subtyp"/>
</dbReference>
<name>A0A8T2P166_9TELE</name>
<dbReference type="Pfam" id="PF13855">
    <property type="entry name" value="LRR_8"/>
    <property type="match status" value="1"/>
</dbReference>
<sequence length="131" mass="14658">MSVTKRFSILSLMILCLSPVVYPKRIFRCPSACSCSKESIICVGSSSVPRIIPNDINSLSIVNGTFSEIKEAMFSHVPSLQLLFIESNKIETTSRYAFRGLRDLTHLSLANNNMKALPRDLFMDLDSLIEL</sequence>
<dbReference type="OrthoDB" id="6066926at2759"/>
<dbReference type="InterPro" id="IPR032675">
    <property type="entry name" value="LRR_dom_sf"/>
</dbReference>
<protein>
    <submittedName>
        <fullName evidence="4">Uncharacterized protein</fullName>
    </submittedName>
</protein>
<accession>A0A8T2P166</accession>
<dbReference type="Proteomes" id="UP000824540">
    <property type="component" value="Unassembled WGS sequence"/>
</dbReference>
<dbReference type="Gene3D" id="3.80.10.10">
    <property type="entry name" value="Ribonuclease Inhibitor"/>
    <property type="match status" value="1"/>
</dbReference>
<feature type="signal peptide" evidence="3">
    <location>
        <begin position="1"/>
        <end position="23"/>
    </location>
</feature>
<dbReference type="PANTHER" id="PTHR24367:SF21">
    <property type="entry name" value="LEUCINE-RICH REPEAT LGI FAMILY MEMBER 2"/>
    <property type="match status" value="1"/>
</dbReference>
<dbReference type="InterPro" id="IPR001611">
    <property type="entry name" value="Leu-rich_rpt"/>
</dbReference>
<proteinExistence type="predicted"/>
<evidence type="ECO:0000256" key="2">
    <source>
        <dbReference type="ARBA" id="ARBA00022737"/>
    </source>
</evidence>
<dbReference type="AlphaFoldDB" id="A0A8T2P166"/>
<dbReference type="GO" id="GO:0005615">
    <property type="term" value="C:extracellular space"/>
    <property type="evidence" value="ECO:0007669"/>
    <property type="project" value="TreeGrafter"/>
</dbReference>
<keyword evidence="5" id="KW-1185">Reference proteome</keyword>
<dbReference type="SMART" id="SM00369">
    <property type="entry name" value="LRR_TYP"/>
    <property type="match status" value="2"/>
</dbReference>
<feature type="chain" id="PRO_5035795613" evidence="3">
    <location>
        <begin position="24"/>
        <end position="131"/>
    </location>
</feature>
<evidence type="ECO:0000256" key="1">
    <source>
        <dbReference type="ARBA" id="ARBA00022614"/>
    </source>
</evidence>
<organism evidence="4 5">
    <name type="scientific">Albula glossodonta</name>
    <name type="common">roundjaw bonefish</name>
    <dbReference type="NCBI Taxonomy" id="121402"/>
    <lineage>
        <taxon>Eukaryota</taxon>
        <taxon>Metazoa</taxon>
        <taxon>Chordata</taxon>
        <taxon>Craniata</taxon>
        <taxon>Vertebrata</taxon>
        <taxon>Euteleostomi</taxon>
        <taxon>Actinopterygii</taxon>
        <taxon>Neopterygii</taxon>
        <taxon>Teleostei</taxon>
        <taxon>Albuliformes</taxon>
        <taxon>Albulidae</taxon>
        <taxon>Albula</taxon>
    </lineage>
</organism>
<keyword evidence="1" id="KW-0433">Leucine-rich repeat</keyword>
<evidence type="ECO:0000313" key="5">
    <source>
        <dbReference type="Proteomes" id="UP000824540"/>
    </source>
</evidence>
<dbReference type="InterPro" id="IPR051295">
    <property type="entry name" value="LGI_related"/>
</dbReference>
<dbReference type="SUPFAM" id="SSF52058">
    <property type="entry name" value="L domain-like"/>
    <property type="match status" value="1"/>
</dbReference>